<dbReference type="AlphaFoldDB" id="A0AAE1DK88"/>
<dbReference type="EMBL" id="JAWDGP010003518">
    <property type="protein sequence ID" value="KAK3773716.1"/>
    <property type="molecule type" value="Genomic_DNA"/>
</dbReference>
<keyword evidence="3" id="KW-1185">Reference proteome</keyword>
<dbReference type="FunFam" id="1.10.340.70:FF:000003">
    <property type="entry name" value="Protein CBG25708"/>
    <property type="match status" value="1"/>
</dbReference>
<dbReference type="PANTHER" id="PTHR37984:SF5">
    <property type="entry name" value="PROTEIN NYNRIN-LIKE"/>
    <property type="match status" value="1"/>
</dbReference>
<evidence type="ECO:0000313" key="3">
    <source>
        <dbReference type="Proteomes" id="UP001283361"/>
    </source>
</evidence>
<accession>A0AAE1DK88</accession>
<organism evidence="2 3">
    <name type="scientific">Elysia crispata</name>
    <name type="common">lettuce slug</name>
    <dbReference type="NCBI Taxonomy" id="231223"/>
    <lineage>
        <taxon>Eukaryota</taxon>
        <taxon>Metazoa</taxon>
        <taxon>Spiralia</taxon>
        <taxon>Lophotrochozoa</taxon>
        <taxon>Mollusca</taxon>
        <taxon>Gastropoda</taxon>
        <taxon>Heterobranchia</taxon>
        <taxon>Euthyneura</taxon>
        <taxon>Panpulmonata</taxon>
        <taxon>Sacoglossa</taxon>
        <taxon>Placobranchoidea</taxon>
        <taxon>Plakobranchidae</taxon>
        <taxon>Elysia</taxon>
    </lineage>
</organism>
<reference evidence="2" key="1">
    <citation type="journal article" date="2023" name="G3 (Bethesda)">
        <title>A reference genome for the long-term kleptoplast-retaining sea slug Elysia crispata morphotype clarki.</title>
        <authorList>
            <person name="Eastman K.E."/>
            <person name="Pendleton A.L."/>
            <person name="Shaikh M.A."/>
            <person name="Suttiyut T."/>
            <person name="Ogas R."/>
            <person name="Tomko P."/>
            <person name="Gavelis G."/>
            <person name="Widhalm J.R."/>
            <person name="Wisecaver J.H."/>
        </authorList>
    </citation>
    <scope>NUCLEOTIDE SEQUENCE</scope>
    <source>
        <strain evidence="2">ECLA1</strain>
    </source>
</reference>
<dbReference type="Gene3D" id="1.10.340.70">
    <property type="match status" value="1"/>
</dbReference>
<comment type="caution">
    <text evidence="2">The sequence shown here is derived from an EMBL/GenBank/DDBJ whole genome shotgun (WGS) entry which is preliminary data.</text>
</comment>
<dbReference type="InterPro" id="IPR050951">
    <property type="entry name" value="Retrovirus_Pol_polyprotein"/>
</dbReference>
<protein>
    <recommendedName>
        <fullName evidence="1">Integrase zinc-binding domain-containing protein</fullName>
    </recommendedName>
</protein>
<evidence type="ECO:0000259" key="1">
    <source>
        <dbReference type="Pfam" id="PF17921"/>
    </source>
</evidence>
<dbReference type="InterPro" id="IPR041588">
    <property type="entry name" value="Integrase_H2C2"/>
</dbReference>
<proteinExistence type="predicted"/>
<dbReference type="Pfam" id="PF17921">
    <property type="entry name" value="Integrase_H2C2"/>
    <property type="match status" value="1"/>
</dbReference>
<sequence>MPVSAADIAAETKKDLTIARVLQFTQNGWPSYVDEENLKPYFQRKEELTVESGVLQWGLRVIIPQKFRQRMLQELHENHQGMNKTKAVARSYVYWPNLDRDIETM</sequence>
<feature type="domain" description="Integrase zinc-binding" evidence="1">
    <location>
        <begin position="63"/>
        <end position="104"/>
    </location>
</feature>
<name>A0AAE1DK88_9GAST</name>
<gene>
    <name evidence="2" type="ORF">RRG08_001445</name>
</gene>
<dbReference type="Proteomes" id="UP001283361">
    <property type="component" value="Unassembled WGS sequence"/>
</dbReference>
<evidence type="ECO:0000313" key="2">
    <source>
        <dbReference type="EMBL" id="KAK3773716.1"/>
    </source>
</evidence>
<dbReference type="PANTHER" id="PTHR37984">
    <property type="entry name" value="PROTEIN CBG26694"/>
    <property type="match status" value="1"/>
</dbReference>